<comment type="caution">
    <text evidence="2">The sequence shown here is derived from an EMBL/GenBank/DDBJ whole genome shotgun (WGS) entry which is preliminary data.</text>
</comment>
<reference evidence="3" key="1">
    <citation type="submission" date="2013-09" db="EMBL/GenBank/DDBJ databases">
        <title>Corchorus olitorius genome sequencing.</title>
        <authorList>
            <person name="Alam M."/>
            <person name="Haque M.S."/>
            <person name="Islam M.S."/>
            <person name="Emdad E.M."/>
            <person name="Islam M.M."/>
            <person name="Ahmed B."/>
            <person name="Halim A."/>
            <person name="Hossen Q.M.M."/>
            <person name="Hossain M.Z."/>
            <person name="Ahmed R."/>
            <person name="Khan M.M."/>
            <person name="Islam R."/>
            <person name="Rashid M.M."/>
            <person name="Khan S.A."/>
            <person name="Rahman M.S."/>
            <person name="Alam M."/>
            <person name="Yahiya A.S."/>
            <person name="Khan M.S."/>
            <person name="Azam M.S."/>
            <person name="Haque T."/>
            <person name="Lashkar M.Z.H."/>
            <person name="Akhand A.I."/>
            <person name="Morshed G."/>
            <person name="Roy S."/>
            <person name="Uddin K.S."/>
            <person name="Rabeya T."/>
            <person name="Hossain A.S."/>
            <person name="Chowdhury A."/>
            <person name="Snigdha A.R."/>
            <person name="Mortoza M.S."/>
            <person name="Matin S.A."/>
            <person name="Hoque S.M.E."/>
            <person name="Islam M.K."/>
            <person name="Roy D.K."/>
            <person name="Haider R."/>
            <person name="Moosa M.M."/>
            <person name="Elias S.M."/>
            <person name="Hasan A.M."/>
            <person name="Jahan S."/>
            <person name="Shafiuddin M."/>
            <person name="Mahmood N."/>
            <person name="Shommy N.S."/>
        </authorList>
    </citation>
    <scope>NUCLEOTIDE SEQUENCE [LARGE SCALE GENOMIC DNA]</scope>
    <source>
        <strain evidence="3">cv. O-4</strain>
    </source>
</reference>
<name>A0A1R3L3P0_9ROSI</name>
<dbReference type="Proteomes" id="UP000187203">
    <property type="component" value="Unassembled WGS sequence"/>
</dbReference>
<keyword evidence="3" id="KW-1185">Reference proteome</keyword>
<dbReference type="AlphaFoldDB" id="A0A1R3L3P0"/>
<evidence type="ECO:0000256" key="1">
    <source>
        <dbReference type="SAM" id="MobiDB-lite"/>
    </source>
</evidence>
<gene>
    <name evidence="2" type="ORF">COLO4_00545</name>
</gene>
<evidence type="ECO:0000313" key="3">
    <source>
        <dbReference type="Proteomes" id="UP000187203"/>
    </source>
</evidence>
<proteinExistence type="predicted"/>
<sequence length="468" mass="51376">MARKCSWCSTARSTCITAKPAKRRSPRCSPATSFLPVSAASTWRIRAARHGFSLSKKRGVFRAPGRRSEKKKSPQSAGFEFSDLIAPEGTGNTTVTYAKQHRGKRPFCWRNTVECASASTSGQKKQPAQTAGRKSVEESPVLRAPQVYEISCGGSIGVCPDRAPQRALRLLPVVLFLSSFRLRRHVRPPGSHPACGRWRPCCRPSYGAAPPDRCARPGFGGRAPAVPGGGGKTSIRVAWQTSPDQTDGQALQVKLITIQINVDRFEIRILGNQFDMAALALEALDRHVVAKSGHDDLAVGGFGGSLHGQEVAIQNTGVAHAHAAHLQQKIGLRREQRRIDLILAIDVLCSQDRTTGGHAAHQRECQLHQPHRRQRELMLRRVACRPQPNATRGARRQFDHALACQRAQVFLGRIGRREAELRGDLGARGRKARALDRLADQVVNLLLAGGEGGHWRTVYLNRCCDFIQ</sequence>
<evidence type="ECO:0000313" key="2">
    <source>
        <dbReference type="EMBL" id="OMP13962.1"/>
    </source>
</evidence>
<accession>A0A1R3L3P0</accession>
<protein>
    <submittedName>
        <fullName evidence="2">Uncharacterized protein</fullName>
    </submittedName>
</protein>
<feature type="compositionally biased region" description="Polar residues" evidence="1">
    <location>
        <begin position="119"/>
        <end position="129"/>
    </location>
</feature>
<organism evidence="2 3">
    <name type="scientific">Corchorus olitorius</name>
    <dbReference type="NCBI Taxonomy" id="93759"/>
    <lineage>
        <taxon>Eukaryota</taxon>
        <taxon>Viridiplantae</taxon>
        <taxon>Streptophyta</taxon>
        <taxon>Embryophyta</taxon>
        <taxon>Tracheophyta</taxon>
        <taxon>Spermatophyta</taxon>
        <taxon>Magnoliopsida</taxon>
        <taxon>eudicotyledons</taxon>
        <taxon>Gunneridae</taxon>
        <taxon>Pentapetalae</taxon>
        <taxon>rosids</taxon>
        <taxon>malvids</taxon>
        <taxon>Malvales</taxon>
        <taxon>Malvaceae</taxon>
        <taxon>Grewioideae</taxon>
        <taxon>Apeibeae</taxon>
        <taxon>Corchorus</taxon>
    </lineage>
</organism>
<feature type="region of interest" description="Disordered" evidence="1">
    <location>
        <begin position="119"/>
        <end position="138"/>
    </location>
</feature>
<dbReference type="EMBL" id="AWUE01002686">
    <property type="protein sequence ID" value="OMP13962.1"/>
    <property type="molecule type" value="Genomic_DNA"/>
</dbReference>